<proteinExistence type="predicted"/>
<dbReference type="EMBL" id="JACHEM010000007">
    <property type="protein sequence ID" value="MBB6436598.1"/>
    <property type="molecule type" value="Genomic_DNA"/>
</dbReference>
<name>A0A7X0HI42_9ACTN</name>
<gene>
    <name evidence="2" type="ORF">HNQ79_003071</name>
</gene>
<accession>A0A7X0HI42</accession>
<dbReference type="Pfam" id="PF22738">
    <property type="entry name" value="NNH7"/>
    <property type="match status" value="1"/>
</dbReference>
<dbReference type="InterPro" id="IPR054567">
    <property type="entry name" value="NNH7"/>
</dbReference>
<dbReference type="AlphaFoldDB" id="A0A7X0HI42"/>
<protein>
    <recommendedName>
        <fullName evidence="1">NACHT N-terminal Helical domain-containing protein</fullName>
    </recommendedName>
</protein>
<organism evidence="2 3">
    <name type="scientific">Streptomyces candidus</name>
    <dbReference type="NCBI Taxonomy" id="67283"/>
    <lineage>
        <taxon>Bacteria</taxon>
        <taxon>Bacillati</taxon>
        <taxon>Actinomycetota</taxon>
        <taxon>Actinomycetes</taxon>
        <taxon>Kitasatosporales</taxon>
        <taxon>Streptomycetaceae</taxon>
        <taxon>Streptomyces</taxon>
    </lineage>
</organism>
<dbReference type="Gene3D" id="3.40.50.300">
    <property type="entry name" value="P-loop containing nucleotide triphosphate hydrolases"/>
    <property type="match status" value="1"/>
</dbReference>
<sequence>MRGRRLVSYRDAVAILGGDSEALAAADRALGGALSVATGGASDAVLGLFGAQGRLLRLGRDLTAGLRDRLGSSERAERTEKIAAAHAVLVLTAFFEAAAEADLPFSLAELELTRSEQIALADGDGAAGSFVRALLSAGVPQPNPTQPFEQTLTRLYGWYGTPVHKLWEFLRGLAVWERLEESERSRAETTLRGLDRRAVGRYEELFARLALEVPEFGFWSGQMEHRATRHEVRRSLAGIRSALSGLAAVPALGHAGAQLTAGYRAALDKAILSEGRAPSGLALPTLTEGYVDPDFRVAHVAGESSGPAGEEWWEEVPVRSDLTEFLAASLTSLGSMTTPLLVLGQPGAGKSVLTKILAARLPGTGFLPVRIVLREIRAEDDVQDQIEHAVRLATGERVSWPELVRSAAGAVPVLLFDGFDELLQATGVSQTDYLLRIARFQQREADQGRPVHALVTSRTAVADRARCPDGTVALRLEPFREPHVARWLDVWNELNAPHFTARGLRPLSAEVVGRHSELASQPLLLLMLALYDATNNALQQDAGSGEPLGAADLYEELLTSFAVREIGKSGEGLDERLLADHTERELQRLSLIAFGILNRRRQWITTDELDQDLAALLGRPDLRSADFRAPLGQAEIALGRFFFVQRAQALQDEHQLVTYEFLHATFGEYLAARLAVQILSGLLGQRPALALGRVSVDDDLLYALLSYNLLASRQMLRFVEARLAKLPDNDRERLAALLVTVMEDARERGAHQYADYRPIRRATAARHGKYEANLILMTVLLRGSVTTSRLFPDAADPAGIWWHRTQLWRSALTEQEWTDFALALEVRWGWADGRRELTVERRSGEGFAAHAIDPYWVFRHAPGSDTHEWERSWSRAYWYEIQHKMGVAGGTNDSIVRHAVDPMFRHFGAAVTSFFGEARGGTAASYAHDLTELWLLSSLGDSPDDLAKHYRRCARLLDHARNLDGPFGHRVAALVLAQLRTDASRLPTGVVAEVLLAALGVASDELVETMARIAVNRLDEAGGDGRQTPANEVPVLILALVRTLHVFRSATRAAEVHQWVVDVSAGPASRLLEQDELYIASFLSRVYGADPG</sequence>
<keyword evidence="3" id="KW-1185">Reference proteome</keyword>
<feature type="domain" description="NACHT N-terminal Helical" evidence="1">
    <location>
        <begin position="5"/>
        <end position="224"/>
    </location>
</feature>
<reference evidence="2 3" key="1">
    <citation type="submission" date="2020-08" db="EMBL/GenBank/DDBJ databases">
        <title>Genomic Encyclopedia of Type Strains, Phase IV (KMG-IV): sequencing the most valuable type-strain genomes for metagenomic binning, comparative biology and taxonomic classification.</title>
        <authorList>
            <person name="Goeker M."/>
        </authorList>
    </citation>
    <scope>NUCLEOTIDE SEQUENCE [LARGE SCALE GENOMIC DNA]</scope>
    <source>
        <strain evidence="2 3">DSM 40141</strain>
    </source>
</reference>
<evidence type="ECO:0000313" key="3">
    <source>
        <dbReference type="Proteomes" id="UP000540423"/>
    </source>
</evidence>
<dbReference type="InterPro" id="IPR027417">
    <property type="entry name" value="P-loop_NTPase"/>
</dbReference>
<dbReference type="RefSeq" id="WP_185031190.1">
    <property type="nucleotide sequence ID" value="NZ_BNBN01000010.1"/>
</dbReference>
<comment type="caution">
    <text evidence="2">The sequence shown here is derived from an EMBL/GenBank/DDBJ whole genome shotgun (WGS) entry which is preliminary data.</text>
</comment>
<evidence type="ECO:0000313" key="2">
    <source>
        <dbReference type="EMBL" id="MBB6436598.1"/>
    </source>
</evidence>
<dbReference type="SUPFAM" id="SSF52540">
    <property type="entry name" value="P-loop containing nucleoside triphosphate hydrolases"/>
    <property type="match status" value="1"/>
</dbReference>
<evidence type="ECO:0000259" key="1">
    <source>
        <dbReference type="Pfam" id="PF22738"/>
    </source>
</evidence>
<dbReference type="Proteomes" id="UP000540423">
    <property type="component" value="Unassembled WGS sequence"/>
</dbReference>